<evidence type="ECO:0000259" key="1">
    <source>
        <dbReference type="Pfam" id="PF00144"/>
    </source>
</evidence>
<feature type="domain" description="Beta-lactamase-related" evidence="1">
    <location>
        <begin position="21"/>
        <end position="300"/>
    </location>
</feature>
<dbReference type="Gene3D" id="3.40.710.10">
    <property type="entry name" value="DD-peptidase/beta-lactamase superfamily"/>
    <property type="match status" value="1"/>
</dbReference>
<dbReference type="InterPro" id="IPR012338">
    <property type="entry name" value="Beta-lactam/transpept-like"/>
</dbReference>
<evidence type="ECO:0000313" key="3">
    <source>
        <dbReference type="Proteomes" id="UP000199659"/>
    </source>
</evidence>
<organism evidence="2 3">
    <name type="scientific">Anaeromicropila populeti</name>
    <dbReference type="NCBI Taxonomy" id="37658"/>
    <lineage>
        <taxon>Bacteria</taxon>
        <taxon>Bacillati</taxon>
        <taxon>Bacillota</taxon>
        <taxon>Clostridia</taxon>
        <taxon>Lachnospirales</taxon>
        <taxon>Lachnospiraceae</taxon>
        <taxon>Anaeromicropila</taxon>
    </lineage>
</organism>
<dbReference type="OrthoDB" id="9773047at2"/>
<protein>
    <submittedName>
        <fullName evidence="2">CubicO group peptidase, beta-lactamase class C family</fullName>
    </submittedName>
</protein>
<dbReference type="Pfam" id="PF00144">
    <property type="entry name" value="Beta-lactamase"/>
    <property type="match status" value="1"/>
</dbReference>
<proteinExistence type="predicted"/>
<evidence type="ECO:0000313" key="2">
    <source>
        <dbReference type="EMBL" id="SFR88583.1"/>
    </source>
</evidence>
<gene>
    <name evidence="2" type="ORF">SAMN05661086_02346</name>
</gene>
<dbReference type="PANTHER" id="PTHR43283:SF7">
    <property type="entry name" value="BETA-LACTAMASE-RELATED DOMAIN-CONTAINING PROTEIN"/>
    <property type="match status" value="1"/>
</dbReference>
<dbReference type="STRING" id="37658.SAMN05661086_02346"/>
<reference evidence="2 3" key="1">
    <citation type="submission" date="2016-10" db="EMBL/GenBank/DDBJ databases">
        <authorList>
            <person name="de Groot N.N."/>
        </authorList>
    </citation>
    <scope>NUCLEOTIDE SEQUENCE [LARGE SCALE GENOMIC DNA]</scope>
    <source>
        <strain evidence="2 3">743A</strain>
    </source>
</reference>
<dbReference type="PANTHER" id="PTHR43283">
    <property type="entry name" value="BETA-LACTAMASE-RELATED"/>
    <property type="match status" value="1"/>
</dbReference>
<dbReference type="EMBL" id="FOYZ01000008">
    <property type="protein sequence ID" value="SFR88583.1"/>
    <property type="molecule type" value="Genomic_DNA"/>
</dbReference>
<dbReference type="InterPro" id="IPR050789">
    <property type="entry name" value="Diverse_Enzym_Activities"/>
</dbReference>
<sequence length="327" mass="37090">MILKTKLDRIMNNSYSNIGGMLVLKNGEVQYENYLNQCTAATTFHVFSVTKSIISILIGIAIDKGHIKSVEQRVLEFFPEYGVKRGEKTIQNISLKDMLTMTAPYKYKAEPYAEYFASDNWVYSSLDLLGGKGKMGEFRYTPIIGPDIFSGILVNATGQSVRDFAQKYLFNPLEIPIGNNVVFHNKEEQMAFYNAKNIKGWVAGKTGVNTAGWGLNLTTEAMAKIGQLYLDAGIWRGKQIVSSNWIMESTKEHIRCNQLRLSYGYLWWIINEKEHAYAAMGDGGNIIYVNAKKQMVTAIASLFIPKAKDRLKLIKDYIEPMFENYEE</sequence>
<keyword evidence="3" id="KW-1185">Reference proteome</keyword>
<accession>A0A1I6KBF5</accession>
<dbReference type="Proteomes" id="UP000199659">
    <property type="component" value="Unassembled WGS sequence"/>
</dbReference>
<name>A0A1I6KBF5_9FIRM</name>
<dbReference type="AlphaFoldDB" id="A0A1I6KBF5"/>
<dbReference type="SUPFAM" id="SSF56601">
    <property type="entry name" value="beta-lactamase/transpeptidase-like"/>
    <property type="match status" value="1"/>
</dbReference>
<dbReference type="InterPro" id="IPR001466">
    <property type="entry name" value="Beta-lactam-related"/>
</dbReference>
<dbReference type="RefSeq" id="WP_092560970.1">
    <property type="nucleotide sequence ID" value="NZ_FOYZ01000008.1"/>
</dbReference>